<gene>
    <name evidence="5" type="ORF">SAMN05444515_1167</name>
</gene>
<evidence type="ECO:0000313" key="6">
    <source>
        <dbReference type="Proteomes" id="UP000199256"/>
    </source>
</evidence>
<accession>A0A1H7Q3H8</accession>
<comment type="cofactor">
    <cofactor evidence="1">
        <name>Mg(2+)</name>
        <dbReference type="ChEBI" id="CHEBI:18420"/>
    </cofactor>
</comment>
<sequence length="351" mass="38934">MKTSEGSHWNERTTQQLVRYEALFSLLTDIQAEEDIERIAGSVARKWKYFANAASWRLVLLRNDNHLLVEASRGEAVVTNIAELPEWDAALLETLRPRLIPVAEAPNIAPEPPPSITSSGVREIQVLPLLREERCIALLSVAARHEAFSDLDHRFIRLFGGYLTDRLTSILTRHEATEVLINRATVDPLTGLLNRGAILERSESLLASARSLGEPLSIVLGDIDFFKPVNDTHGHHAGDEVLREVARRLRATLRKGEWVGRYGGEEFVVVLDACGKDRTRAIAERLCEAIASAPVTIDAHEIGITMSFGMATFDGAGDETLESMLKRADRALYRAKAEGRNRVVADDEQAT</sequence>
<dbReference type="PANTHER" id="PTHR45138:SF9">
    <property type="entry name" value="DIGUANYLATE CYCLASE DGCM-RELATED"/>
    <property type="match status" value="1"/>
</dbReference>
<dbReference type="InterPro" id="IPR050469">
    <property type="entry name" value="Diguanylate_Cyclase"/>
</dbReference>
<dbReference type="InterPro" id="IPR029016">
    <property type="entry name" value="GAF-like_dom_sf"/>
</dbReference>
<evidence type="ECO:0000256" key="2">
    <source>
        <dbReference type="ARBA" id="ARBA00012528"/>
    </source>
</evidence>
<evidence type="ECO:0000256" key="1">
    <source>
        <dbReference type="ARBA" id="ARBA00001946"/>
    </source>
</evidence>
<proteinExistence type="predicted"/>
<dbReference type="STRING" id="1396821.SAMN05444515_1167"/>
<keyword evidence="6" id="KW-1185">Reference proteome</keyword>
<dbReference type="GO" id="GO:0052621">
    <property type="term" value="F:diguanylate cyclase activity"/>
    <property type="evidence" value="ECO:0007669"/>
    <property type="project" value="UniProtKB-EC"/>
</dbReference>
<dbReference type="Gene3D" id="3.30.450.40">
    <property type="match status" value="1"/>
</dbReference>
<feature type="domain" description="GGDEF" evidence="4">
    <location>
        <begin position="214"/>
        <end position="348"/>
    </location>
</feature>
<dbReference type="EMBL" id="FOAA01000016">
    <property type="protein sequence ID" value="SEL42288.1"/>
    <property type="molecule type" value="Genomic_DNA"/>
</dbReference>
<dbReference type="AlphaFoldDB" id="A0A1H7Q3H8"/>
<reference evidence="6" key="1">
    <citation type="submission" date="2016-10" db="EMBL/GenBank/DDBJ databases">
        <authorList>
            <person name="Varghese N."/>
            <person name="Submissions S."/>
        </authorList>
    </citation>
    <scope>NUCLEOTIDE SEQUENCE [LARGE SCALE GENOMIC DNA]</scope>
    <source>
        <strain evidence="6">DSM 241</strain>
    </source>
</reference>
<evidence type="ECO:0000256" key="3">
    <source>
        <dbReference type="ARBA" id="ARBA00034247"/>
    </source>
</evidence>
<dbReference type="FunFam" id="3.30.70.270:FF:000001">
    <property type="entry name" value="Diguanylate cyclase domain protein"/>
    <property type="match status" value="1"/>
</dbReference>
<dbReference type="SMART" id="SM00267">
    <property type="entry name" value="GGDEF"/>
    <property type="match status" value="1"/>
</dbReference>
<dbReference type="CDD" id="cd01949">
    <property type="entry name" value="GGDEF"/>
    <property type="match status" value="1"/>
</dbReference>
<evidence type="ECO:0000259" key="4">
    <source>
        <dbReference type="PROSITE" id="PS50887"/>
    </source>
</evidence>
<dbReference type="SUPFAM" id="SSF55073">
    <property type="entry name" value="Nucleotide cyclase"/>
    <property type="match status" value="1"/>
</dbReference>
<protein>
    <recommendedName>
        <fullName evidence="2">diguanylate cyclase</fullName>
        <ecNumber evidence="2">2.7.7.65</ecNumber>
    </recommendedName>
</protein>
<dbReference type="Gene3D" id="3.30.70.270">
    <property type="match status" value="1"/>
</dbReference>
<dbReference type="PROSITE" id="PS50887">
    <property type="entry name" value="GGDEF"/>
    <property type="match status" value="1"/>
</dbReference>
<dbReference type="InterPro" id="IPR043128">
    <property type="entry name" value="Rev_trsase/Diguanyl_cyclase"/>
</dbReference>
<dbReference type="RefSeq" id="WP_090254909.1">
    <property type="nucleotide sequence ID" value="NZ_FOAA01000016.1"/>
</dbReference>
<dbReference type="PANTHER" id="PTHR45138">
    <property type="entry name" value="REGULATORY COMPONENTS OF SENSORY TRANSDUCTION SYSTEM"/>
    <property type="match status" value="1"/>
</dbReference>
<comment type="catalytic activity">
    <reaction evidence="3">
        <text>2 GTP = 3',3'-c-di-GMP + 2 diphosphate</text>
        <dbReference type="Rhea" id="RHEA:24898"/>
        <dbReference type="ChEBI" id="CHEBI:33019"/>
        <dbReference type="ChEBI" id="CHEBI:37565"/>
        <dbReference type="ChEBI" id="CHEBI:58805"/>
        <dbReference type="EC" id="2.7.7.65"/>
    </reaction>
</comment>
<evidence type="ECO:0000313" key="5">
    <source>
        <dbReference type="EMBL" id="SEL42288.1"/>
    </source>
</evidence>
<dbReference type="Proteomes" id="UP000199256">
    <property type="component" value="Unassembled WGS sequence"/>
</dbReference>
<dbReference type="NCBIfam" id="TIGR00254">
    <property type="entry name" value="GGDEF"/>
    <property type="match status" value="1"/>
</dbReference>
<organism evidence="5 6">
    <name type="scientific">Ectothiorhodospira marina</name>
    <dbReference type="NCBI Taxonomy" id="1396821"/>
    <lineage>
        <taxon>Bacteria</taxon>
        <taxon>Pseudomonadati</taxon>
        <taxon>Pseudomonadota</taxon>
        <taxon>Gammaproteobacteria</taxon>
        <taxon>Chromatiales</taxon>
        <taxon>Ectothiorhodospiraceae</taxon>
        <taxon>Ectothiorhodospira</taxon>
    </lineage>
</organism>
<dbReference type="EC" id="2.7.7.65" evidence="2"/>
<dbReference type="Pfam" id="PF00990">
    <property type="entry name" value="GGDEF"/>
    <property type="match status" value="1"/>
</dbReference>
<dbReference type="OrthoDB" id="9773156at2"/>
<dbReference type="SUPFAM" id="SSF55781">
    <property type="entry name" value="GAF domain-like"/>
    <property type="match status" value="1"/>
</dbReference>
<dbReference type="InterPro" id="IPR000160">
    <property type="entry name" value="GGDEF_dom"/>
</dbReference>
<dbReference type="InterPro" id="IPR029787">
    <property type="entry name" value="Nucleotide_cyclase"/>
</dbReference>
<name>A0A1H7Q3H8_9GAMM</name>